<dbReference type="Proteomes" id="UP000076502">
    <property type="component" value="Unassembled WGS sequence"/>
</dbReference>
<reference evidence="2 3" key="1">
    <citation type="submission" date="2015-07" db="EMBL/GenBank/DDBJ databases">
        <title>The genome of Dufourea novaeangliae.</title>
        <authorList>
            <person name="Pan H."/>
            <person name="Kapheim K."/>
        </authorList>
    </citation>
    <scope>NUCLEOTIDE SEQUENCE [LARGE SCALE GENOMIC DNA]</scope>
    <source>
        <strain evidence="2">0120121106</strain>
        <tissue evidence="2">Whole body</tissue>
    </source>
</reference>
<protein>
    <submittedName>
        <fullName evidence="2">Uncharacterized protein</fullName>
    </submittedName>
</protein>
<proteinExistence type="predicted"/>
<dbReference type="AlphaFoldDB" id="A0A154P705"/>
<evidence type="ECO:0000256" key="1">
    <source>
        <dbReference type="SAM" id="MobiDB-lite"/>
    </source>
</evidence>
<name>A0A154P705_DUFNO</name>
<organism evidence="2 3">
    <name type="scientific">Dufourea novaeangliae</name>
    <name type="common">Sweat bee</name>
    <dbReference type="NCBI Taxonomy" id="178035"/>
    <lineage>
        <taxon>Eukaryota</taxon>
        <taxon>Metazoa</taxon>
        <taxon>Ecdysozoa</taxon>
        <taxon>Arthropoda</taxon>
        <taxon>Hexapoda</taxon>
        <taxon>Insecta</taxon>
        <taxon>Pterygota</taxon>
        <taxon>Neoptera</taxon>
        <taxon>Endopterygota</taxon>
        <taxon>Hymenoptera</taxon>
        <taxon>Apocrita</taxon>
        <taxon>Aculeata</taxon>
        <taxon>Apoidea</taxon>
        <taxon>Anthophila</taxon>
        <taxon>Halictidae</taxon>
        <taxon>Rophitinae</taxon>
        <taxon>Dufourea</taxon>
    </lineage>
</organism>
<dbReference type="EMBL" id="KQ434827">
    <property type="protein sequence ID" value="KZC07613.1"/>
    <property type="molecule type" value="Genomic_DNA"/>
</dbReference>
<evidence type="ECO:0000313" key="3">
    <source>
        <dbReference type="Proteomes" id="UP000076502"/>
    </source>
</evidence>
<evidence type="ECO:0000313" key="2">
    <source>
        <dbReference type="EMBL" id="KZC07613.1"/>
    </source>
</evidence>
<sequence length="65" mass="6885">MNATDFDPDVTDESQFPSVFVDSRTRGSVASNAVTDNKGPARQLRETAGRGTSLRDILAGRSVGS</sequence>
<gene>
    <name evidence="2" type="ORF">WN55_08385</name>
</gene>
<feature type="region of interest" description="Disordered" evidence="1">
    <location>
        <begin position="30"/>
        <end position="65"/>
    </location>
</feature>
<keyword evidence="3" id="KW-1185">Reference proteome</keyword>
<accession>A0A154P705</accession>